<feature type="modified residue" description="4-aspartylphosphate" evidence="8">
    <location>
        <position position="54"/>
    </location>
</feature>
<dbReference type="CDD" id="cd17536">
    <property type="entry name" value="REC_YesN-like"/>
    <property type="match status" value="1"/>
</dbReference>
<dbReference type="SUPFAM" id="SSF52172">
    <property type="entry name" value="CheY-like"/>
    <property type="match status" value="1"/>
</dbReference>
<keyword evidence="12" id="KW-1185">Reference proteome</keyword>
<evidence type="ECO:0000256" key="2">
    <source>
        <dbReference type="ARBA" id="ARBA00022490"/>
    </source>
</evidence>
<proteinExistence type="predicted"/>
<gene>
    <name evidence="11" type="ORF">J2T15_001590</name>
</gene>
<dbReference type="InterPro" id="IPR011006">
    <property type="entry name" value="CheY-like_superfamily"/>
</dbReference>
<dbReference type="PANTHER" id="PTHR42713">
    <property type="entry name" value="HISTIDINE KINASE-RELATED"/>
    <property type="match status" value="1"/>
</dbReference>
<dbReference type="PANTHER" id="PTHR42713:SF3">
    <property type="entry name" value="TRANSCRIPTIONAL REGULATORY PROTEIN HPTR"/>
    <property type="match status" value="1"/>
</dbReference>
<feature type="domain" description="Response regulatory" evidence="10">
    <location>
        <begin position="2"/>
        <end position="119"/>
    </location>
</feature>
<keyword evidence="3 8" id="KW-0597">Phosphoprotein</keyword>
<evidence type="ECO:0000313" key="11">
    <source>
        <dbReference type="EMBL" id="MDQ0112155.1"/>
    </source>
</evidence>
<keyword evidence="2" id="KW-0963">Cytoplasm</keyword>
<dbReference type="Gene3D" id="3.40.50.2300">
    <property type="match status" value="1"/>
</dbReference>
<feature type="domain" description="HTH araC/xylS-type" evidence="9">
    <location>
        <begin position="435"/>
        <end position="533"/>
    </location>
</feature>
<keyword evidence="5" id="KW-0805">Transcription regulation</keyword>
<evidence type="ECO:0000313" key="12">
    <source>
        <dbReference type="Proteomes" id="UP001229346"/>
    </source>
</evidence>
<evidence type="ECO:0000256" key="5">
    <source>
        <dbReference type="ARBA" id="ARBA00023015"/>
    </source>
</evidence>
<sequence>MNVLLVDDEDYVLDFLEEQVPWASLGDITVYKASSAEEALEIAGQAELQMVVTDIRMPETSGLELLAALRQDYPDIKVVLLSGYSEFEYARKALQHGAADYLLKPVTEEEVVACLQKVIALIDEEKRHSDNLSAASDMLKLGISRMREHLLLDLLLGKKYGTDELQRHLHALQLSLEPDEECALALIRIETGTEEATREDFELFSYGLLNMAEEIFSGKISEVPSLWSCKDSYRFVIILLPVRLFGEPNRLHLLMTELQQAVQHYLKRPVSMMITRAFPYRHELHRQYLQALNAFGRFIGTRSGVVRLMTEDETEEELKPLVQLHQSPTIQQLMETGRWEDVTRKLELILDELNNPSYQSQQHLMEAVYYLFSSFSYIAHKQGDSFADLVDHPSLQPESYFFKSIHSIRDWALTLIEQFKRSLQEATPNRNHIIRQIHEYIALHLHEDVSLTRVSEHVYLHPVYLSRLYKKETGESLSTYISRVRMEKAAELLMTTNKKVSDIAKEVGYQKTQYFIHIFKENYQLTPQSYRNR</sequence>
<dbReference type="InterPro" id="IPR009057">
    <property type="entry name" value="Homeodomain-like_sf"/>
</dbReference>
<keyword evidence="7" id="KW-0804">Transcription</keyword>
<dbReference type="PROSITE" id="PS50110">
    <property type="entry name" value="RESPONSE_REGULATORY"/>
    <property type="match status" value="1"/>
</dbReference>
<evidence type="ECO:0000256" key="7">
    <source>
        <dbReference type="ARBA" id="ARBA00023163"/>
    </source>
</evidence>
<evidence type="ECO:0000256" key="4">
    <source>
        <dbReference type="ARBA" id="ARBA00023012"/>
    </source>
</evidence>
<keyword evidence="6" id="KW-0238">DNA-binding</keyword>
<dbReference type="RefSeq" id="WP_307202762.1">
    <property type="nucleotide sequence ID" value="NZ_JAUSSU010000003.1"/>
</dbReference>
<evidence type="ECO:0000256" key="6">
    <source>
        <dbReference type="ARBA" id="ARBA00023125"/>
    </source>
</evidence>
<dbReference type="Proteomes" id="UP001229346">
    <property type="component" value="Unassembled WGS sequence"/>
</dbReference>
<accession>A0ABT9TXR5</accession>
<evidence type="ECO:0000256" key="3">
    <source>
        <dbReference type="ARBA" id="ARBA00022553"/>
    </source>
</evidence>
<dbReference type="InterPro" id="IPR018060">
    <property type="entry name" value="HTH_AraC"/>
</dbReference>
<name>A0ABT9TXR5_PAEHA</name>
<dbReference type="InterPro" id="IPR001789">
    <property type="entry name" value="Sig_transdc_resp-reg_receiver"/>
</dbReference>
<dbReference type="SMART" id="SM00448">
    <property type="entry name" value="REC"/>
    <property type="match status" value="1"/>
</dbReference>
<evidence type="ECO:0000259" key="9">
    <source>
        <dbReference type="PROSITE" id="PS01124"/>
    </source>
</evidence>
<dbReference type="SMART" id="SM00342">
    <property type="entry name" value="HTH_ARAC"/>
    <property type="match status" value="1"/>
</dbReference>
<dbReference type="Gene3D" id="1.10.10.60">
    <property type="entry name" value="Homeodomain-like"/>
    <property type="match status" value="2"/>
</dbReference>
<comment type="caution">
    <text evidence="11">The sequence shown here is derived from an EMBL/GenBank/DDBJ whole genome shotgun (WGS) entry which is preliminary data.</text>
</comment>
<reference evidence="11 12" key="1">
    <citation type="submission" date="2023-07" db="EMBL/GenBank/DDBJ databases">
        <title>Sorghum-associated microbial communities from plants grown in Nebraska, USA.</title>
        <authorList>
            <person name="Schachtman D."/>
        </authorList>
    </citation>
    <scope>NUCLEOTIDE SEQUENCE [LARGE SCALE GENOMIC DNA]</scope>
    <source>
        <strain evidence="11 12">CC482</strain>
    </source>
</reference>
<comment type="subcellular location">
    <subcellularLocation>
        <location evidence="1">Cytoplasm</location>
    </subcellularLocation>
</comment>
<protein>
    <submittedName>
        <fullName evidence="11">Two-component system response regulator YesN</fullName>
    </submittedName>
</protein>
<dbReference type="EMBL" id="JAUSSU010000003">
    <property type="protein sequence ID" value="MDQ0112155.1"/>
    <property type="molecule type" value="Genomic_DNA"/>
</dbReference>
<dbReference type="Pfam" id="PF12833">
    <property type="entry name" value="HTH_18"/>
    <property type="match status" value="1"/>
</dbReference>
<dbReference type="PRINTS" id="PR00032">
    <property type="entry name" value="HTHARAC"/>
</dbReference>
<evidence type="ECO:0000256" key="1">
    <source>
        <dbReference type="ARBA" id="ARBA00004496"/>
    </source>
</evidence>
<dbReference type="InterPro" id="IPR051552">
    <property type="entry name" value="HptR"/>
</dbReference>
<dbReference type="InterPro" id="IPR020449">
    <property type="entry name" value="Tscrpt_reg_AraC-type_HTH"/>
</dbReference>
<organism evidence="11 12">
    <name type="scientific">Paenibacillus harenae</name>
    <dbReference type="NCBI Taxonomy" id="306543"/>
    <lineage>
        <taxon>Bacteria</taxon>
        <taxon>Bacillati</taxon>
        <taxon>Bacillota</taxon>
        <taxon>Bacilli</taxon>
        <taxon>Bacillales</taxon>
        <taxon>Paenibacillaceae</taxon>
        <taxon>Paenibacillus</taxon>
    </lineage>
</organism>
<dbReference type="Pfam" id="PF00072">
    <property type="entry name" value="Response_reg"/>
    <property type="match status" value="1"/>
</dbReference>
<evidence type="ECO:0000256" key="8">
    <source>
        <dbReference type="PROSITE-ProRule" id="PRU00169"/>
    </source>
</evidence>
<dbReference type="SUPFAM" id="SSF46689">
    <property type="entry name" value="Homeodomain-like"/>
    <property type="match status" value="2"/>
</dbReference>
<keyword evidence="4" id="KW-0902">Two-component regulatory system</keyword>
<dbReference type="PROSITE" id="PS01124">
    <property type="entry name" value="HTH_ARAC_FAMILY_2"/>
    <property type="match status" value="1"/>
</dbReference>
<evidence type="ECO:0000259" key="10">
    <source>
        <dbReference type="PROSITE" id="PS50110"/>
    </source>
</evidence>